<dbReference type="RefSeq" id="WP_379581277.1">
    <property type="nucleotide sequence ID" value="NZ_JBHUFV010000080.1"/>
</dbReference>
<dbReference type="NCBIfam" id="TIGR04222">
    <property type="entry name" value="near_uncomplex"/>
    <property type="match status" value="1"/>
</dbReference>
<sequence length="311" mass="32137">MGEKLEPRHQEAIIDLVLLLLACCVMAVSLAGALRVRPARYPAHADVDRDRLAYLAGGRTRVINAALAELSARGTVTISATRRIQVSSSDPDARGPIETVLVEASRGSGDGLEVHLAHQVLTDDDVERIIGKGWVTERATERARRLLGVTAGAAALGLVGTLVLLGLRVVPAATLTFAAAGVFGLAAAGSMAGHWTAGRVSRLLREARLAHPQGERPARPSPEAVGRGVALHGLQELPDRRVRAALGHQPRPHPQPIRRTRRKTGRKRYGGGYHHTYDTGGGTGDGGGGWGWGDGGGGGGGGDGGGGGGGG</sequence>
<feature type="compositionally biased region" description="Basic residues" evidence="1">
    <location>
        <begin position="256"/>
        <end position="269"/>
    </location>
</feature>
<gene>
    <name evidence="3" type="ORF">ACFSKW_47820</name>
</gene>
<reference evidence="4" key="1">
    <citation type="journal article" date="2019" name="Int. J. Syst. Evol. Microbiol.">
        <title>The Global Catalogue of Microorganisms (GCM) 10K type strain sequencing project: providing services to taxonomists for standard genome sequencing and annotation.</title>
        <authorList>
            <consortium name="The Broad Institute Genomics Platform"/>
            <consortium name="The Broad Institute Genome Sequencing Center for Infectious Disease"/>
            <person name="Wu L."/>
            <person name="Ma J."/>
        </authorList>
    </citation>
    <scope>NUCLEOTIDE SEQUENCE [LARGE SCALE GENOMIC DNA]</scope>
    <source>
        <strain evidence="4">ICMP 6774ER</strain>
    </source>
</reference>
<evidence type="ECO:0000256" key="2">
    <source>
        <dbReference type="SAM" id="Phobius"/>
    </source>
</evidence>
<dbReference type="Proteomes" id="UP001597368">
    <property type="component" value="Unassembled WGS sequence"/>
</dbReference>
<evidence type="ECO:0000313" key="3">
    <source>
        <dbReference type="EMBL" id="MFD1939196.1"/>
    </source>
</evidence>
<evidence type="ECO:0000313" key="4">
    <source>
        <dbReference type="Proteomes" id="UP001597368"/>
    </source>
</evidence>
<protein>
    <submittedName>
        <fullName evidence="3">TIGR04222 domain-containing membrane protein</fullName>
    </submittedName>
</protein>
<dbReference type="EMBL" id="JBHUFV010000080">
    <property type="protein sequence ID" value="MFD1939196.1"/>
    <property type="molecule type" value="Genomic_DNA"/>
</dbReference>
<proteinExistence type="predicted"/>
<comment type="caution">
    <text evidence="3">The sequence shown here is derived from an EMBL/GenBank/DDBJ whole genome shotgun (WGS) entry which is preliminary data.</text>
</comment>
<keyword evidence="4" id="KW-1185">Reference proteome</keyword>
<organism evidence="3 4">
    <name type="scientific">Nonomuraea mangrovi</name>
    <dbReference type="NCBI Taxonomy" id="2316207"/>
    <lineage>
        <taxon>Bacteria</taxon>
        <taxon>Bacillati</taxon>
        <taxon>Actinomycetota</taxon>
        <taxon>Actinomycetes</taxon>
        <taxon>Streptosporangiales</taxon>
        <taxon>Streptosporangiaceae</taxon>
        <taxon>Nonomuraea</taxon>
    </lineage>
</organism>
<feature type="transmembrane region" description="Helical" evidence="2">
    <location>
        <begin position="12"/>
        <end position="34"/>
    </location>
</feature>
<evidence type="ECO:0000256" key="1">
    <source>
        <dbReference type="SAM" id="MobiDB-lite"/>
    </source>
</evidence>
<keyword evidence="2" id="KW-0812">Transmembrane</keyword>
<name>A0ABW4TBW1_9ACTN</name>
<dbReference type="InterPro" id="IPR026467">
    <property type="entry name" value="Ser/Gly_Cys_C_dom"/>
</dbReference>
<feature type="compositionally biased region" description="Gly residues" evidence="1">
    <location>
        <begin position="279"/>
        <end position="311"/>
    </location>
</feature>
<keyword evidence="2" id="KW-0472">Membrane</keyword>
<feature type="transmembrane region" description="Helical" evidence="2">
    <location>
        <begin position="173"/>
        <end position="195"/>
    </location>
</feature>
<keyword evidence="2" id="KW-1133">Transmembrane helix</keyword>
<feature type="transmembrane region" description="Helical" evidence="2">
    <location>
        <begin position="146"/>
        <end position="167"/>
    </location>
</feature>
<feature type="region of interest" description="Disordered" evidence="1">
    <location>
        <begin position="245"/>
        <end position="311"/>
    </location>
</feature>
<accession>A0ABW4TBW1</accession>